<evidence type="ECO:0000313" key="1">
    <source>
        <dbReference type="EMBL" id="ORZ01368.1"/>
    </source>
</evidence>
<dbReference type="InterPro" id="IPR036249">
    <property type="entry name" value="Thioredoxin-like_sf"/>
</dbReference>
<sequence length="303" mass="34091">MLRSAVPRIRRLPIQRILAVRQSHSAIPFDTEPFPLERFEPCCPGEANRTFENGYVPCKNHPLPNVIGGKVDFADPFPQRPPSARHIVACIGHGAPEWNRAKVEAVKGGYVQSTELAKNDFLKQNRNVESSPFDLLTTVCERPPESKAKPDIIVFPDFKRYPAVDPTALTQSPFYSVLESLWKEPKSTTLPDIPCEELDVDTIVLVCTHTMRDKRCGILGPLLVDEFRRVFEERGLKKAEVWGTSHFGGHKFAGNVIIHQKGLGGQMYGNLRQCHVESVVDRHIINRKVIRSLWRGSVTPATL</sequence>
<dbReference type="EMBL" id="MCGN01000002">
    <property type="protein sequence ID" value="ORZ01368.1"/>
    <property type="molecule type" value="Genomic_DNA"/>
</dbReference>
<dbReference type="Gene3D" id="3.40.30.10">
    <property type="entry name" value="Glutaredoxin"/>
    <property type="match status" value="1"/>
</dbReference>
<dbReference type="InterPro" id="IPR009737">
    <property type="entry name" value="Aim32/Apd1-like"/>
</dbReference>
<evidence type="ECO:0000313" key="2">
    <source>
        <dbReference type="Proteomes" id="UP000242180"/>
    </source>
</evidence>
<gene>
    <name evidence="1" type="ORF">BCR43DRAFT_486820</name>
</gene>
<keyword evidence="2" id="KW-1185">Reference proteome</keyword>
<dbReference type="PANTHER" id="PTHR31902">
    <property type="entry name" value="ACTIN PATCHES DISTAL PROTEIN 1"/>
    <property type="match status" value="1"/>
</dbReference>
<proteinExistence type="predicted"/>
<accession>A0A1X2HPT6</accession>
<dbReference type="OrthoDB" id="10253744at2759"/>
<name>A0A1X2HPT6_SYNRA</name>
<dbReference type="CDD" id="cd03062">
    <property type="entry name" value="TRX_Fd_Sucrase"/>
    <property type="match status" value="1"/>
</dbReference>
<comment type="caution">
    <text evidence="1">The sequence shown here is derived from an EMBL/GenBank/DDBJ whole genome shotgun (WGS) entry which is preliminary data.</text>
</comment>
<protein>
    <submittedName>
        <fullName evidence="1">Sucrase/ferredoxin-like-domain-containing protein</fullName>
    </submittedName>
</protein>
<dbReference type="InParanoid" id="A0A1X2HPT6"/>
<reference evidence="1 2" key="1">
    <citation type="submission" date="2016-07" db="EMBL/GenBank/DDBJ databases">
        <title>Pervasive Adenine N6-methylation of Active Genes in Fungi.</title>
        <authorList>
            <consortium name="DOE Joint Genome Institute"/>
            <person name="Mondo S.J."/>
            <person name="Dannebaum R.O."/>
            <person name="Kuo R.C."/>
            <person name="Labutti K."/>
            <person name="Haridas S."/>
            <person name="Kuo A."/>
            <person name="Salamov A."/>
            <person name="Ahrendt S.R."/>
            <person name="Lipzen A."/>
            <person name="Sullivan W."/>
            <person name="Andreopoulos W.B."/>
            <person name="Clum A."/>
            <person name="Lindquist E."/>
            <person name="Daum C."/>
            <person name="Ramamoorthy G.K."/>
            <person name="Gryganskyi A."/>
            <person name="Culley D."/>
            <person name="Magnuson J.K."/>
            <person name="James T.Y."/>
            <person name="O'Malley M.A."/>
            <person name="Stajich J.E."/>
            <person name="Spatafora J.W."/>
            <person name="Visel A."/>
            <person name="Grigoriev I.V."/>
        </authorList>
    </citation>
    <scope>NUCLEOTIDE SEQUENCE [LARGE SCALE GENOMIC DNA]</scope>
    <source>
        <strain evidence="1 2">NRRL 2496</strain>
    </source>
</reference>
<dbReference type="OMA" id="GNVRQCH"/>
<dbReference type="AlphaFoldDB" id="A0A1X2HPT6"/>
<dbReference type="Pfam" id="PF06999">
    <property type="entry name" value="Suc_Fer-like"/>
    <property type="match status" value="1"/>
</dbReference>
<dbReference type="SUPFAM" id="SSF52833">
    <property type="entry name" value="Thioredoxin-like"/>
    <property type="match status" value="1"/>
</dbReference>
<dbReference type="STRING" id="13706.A0A1X2HPT6"/>
<organism evidence="1 2">
    <name type="scientific">Syncephalastrum racemosum</name>
    <name type="common">Filamentous fungus</name>
    <dbReference type="NCBI Taxonomy" id="13706"/>
    <lineage>
        <taxon>Eukaryota</taxon>
        <taxon>Fungi</taxon>
        <taxon>Fungi incertae sedis</taxon>
        <taxon>Mucoromycota</taxon>
        <taxon>Mucoromycotina</taxon>
        <taxon>Mucoromycetes</taxon>
        <taxon>Mucorales</taxon>
        <taxon>Syncephalastraceae</taxon>
        <taxon>Syncephalastrum</taxon>
    </lineage>
</organism>
<dbReference type="Proteomes" id="UP000242180">
    <property type="component" value="Unassembled WGS sequence"/>
</dbReference>
<dbReference type="PANTHER" id="PTHR31902:SF14">
    <property type="entry name" value="ACTIN PATCHES DISTAL PROTEIN 1"/>
    <property type="match status" value="1"/>
</dbReference>